<evidence type="ECO:0000259" key="8">
    <source>
        <dbReference type="PROSITE" id="PS50240"/>
    </source>
</evidence>
<name>A0AAV7PC24_PLEWA</name>
<reference evidence="9" key="1">
    <citation type="journal article" date="2022" name="bioRxiv">
        <title>Sequencing and chromosome-scale assembly of the giantPleurodeles waltlgenome.</title>
        <authorList>
            <person name="Brown T."/>
            <person name="Elewa A."/>
            <person name="Iarovenko S."/>
            <person name="Subramanian E."/>
            <person name="Araus A.J."/>
            <person name="Petzold A."/>
            <person name="Susuki M."/>
            <person name="Suzuki K.-i.T."/>
            <person name="Hayashi T."/>
            <person name="Toyoda A."/>
            <person name="Oliveira C."/>
            <person name="Osipova E."/>
            <person name="Leigh N.D."/>
            <person name="Simon A."/>
            <person name="Yun M.H."/>
        </authorList>
    </citation>
    <scope>NUCLEOTIDE SEQUENCE</scope>
    <source>
        <strain evidence="9">20211129_DDA</strain>
        <tissue evidence="9">Liver</tissue>
    </source>
</reference>
<gene>
    <name evidence="9" type="ORF">NDU88_004292</name>
</gene>
<dbReference type="EMBL" id="JANPWB010000011">
    <property type="protein sequence ID" value="KAJ1125877.1"/>
    <property type="molecule type" value="Genomic_DNA"/>
</dbReference>
<sequence>MHDLSNLTGPNALIVGVKQVIVHDRYAGISTSSGDIALVELQTRVNFTRFIYPVCLPPASAQLKSGLNCSVTGWGNIQNIATLPPPQTLQEGQAPLIDTKDCNAMFQNFLRQSSLFKPVRDDMVCAGYTIGQKGFCNGDSGGPLACSVNGTWLLIGVMSWEATKCAAPFAPGVYTLITSYISWIKGYTPGLNCNVGSASVTTPPKPVTTTAVVILLVLPKIGDSTPVAELMSNHARNKIAVVVGGIATELLKWTSLRRISESK</sequence>
<dbReference type="Pfam" id="PF00089">
    <property type="entry name" value="Trypsin"/>
    <property type="match status" value="1"/>
</dbReference>
<organism evidence="9 10">
    <name type="scientific">Pleurodeles waltl</name>
    <name type="common">Iberian ribbed newt</name>
    <dbReference type="NCBI Taxonomy" id="8319"/>
    <lineage>
        <taxon>Eukaryota</taxon>
        <taxon>Metazoa</taxon>
        <taxon>Chordata</taxon>
        <taxon>Craniata</taxon>
        <taxon>Vertebrata</taxon>
        <taxon>Euteleostomi</taxon>
        <taxon>Amphibia</taxon>
        <taxon>Batrachia</taxon>
        <taxon>Caudata</taxon>
        <taxon>Salamandroidea</taxon>
        <taxon>Salamandridae</taxon>
        <taxon>Pleurodelinae</taxon>
        <taxon>Pleurodeles</taxon>
    </lineage>
</organism>
<protein>
    <recommendedName>
        <fullName evidence="8">Peptidase S1 domain-containing protein</fullName>
    </recommendedName>
</protein>
<evidence type="ECO:0000256" key="1">
    <source>
        <dbReference type="ARBA" id="ARBA00022670"/>
    </source>
</evidence>
<dbReference type="PROSITE" id="PS50240">
    <property type="entry name" value="TRYPSIN_DOM"/>
    <property type="match status" value="1"/>
</dbReference>
<dbReference type="CDD" id="cd00190">
    <property type="entry name" value="Tryp_SPc"/>
    <property type="match status" value="1"/>
</dbReference>
<evidence type="ECO:0000256" key="5">
    <source>
        <dbReference type="ARBA" id="ARBA00023145"/>
    </source>
</evidence>
<dbReference type="SUPFAM" id="SSF50494">
    <property type="entry name" value="Trypsin-like serine proteases"/>
    <property type="match status" value="1"/>
</dbReference>
<dbReference type="GO" id="GO:0006508">
    <property type="term" value="P:proteolysis"/>
    <property type="evidence" value="ECO:0007669"/>
    <property type="project" value="UniProtKB-KW"/>
</dbReference>
<keyword evidence="5" id="KW-0865">Zymogen</keyword>
<evidence type="ECO:0000313" key="9">
    <source>
        <dbReference type="EMBL" id="KAJ1125877.1"/>
    </source>
</evidence>
<evidence type="ECO:0000256" key="3">
    <source>
        <dbReference type="ARBA" id="ARBA00022801"/>
    </source>
</evidence>
<comment type="caution">
    <text evidence="9">The sequence shown here is derived from an EMBL/GenBank/DDBJ whole genome shotgun (WGS) entry which is preliminary data.</text>
</comment>
<keyword evidence="6" id="KW-1015">Disulfide bond</keyword>
<dbReference type="AlphaFoldDB" id="A0AAV7PC24"/>
<dbReference type="PANTHER" id="PTHR24253">
    <property type="entry name" value="TRANSMEMBRANE PROTEASE SERINE"/>
    <property type="match status" value="1"/>
</dbReference>
<evidence type="ECO:0000256" key="2">
    <source>
        <dbReference type="ARBA" id="ARBA00022729"/>
    </source>
</evidence>
<keyword evidence="2" id="KW-0732">Signal</keyword>
<dbReference type="InterPro" id="IPR009003">
    <property type="entry name" value="Peptidase_S1_PA"/>
</dbReference>
<dbReference type="Proteomes" id="UP001066276">
    <property type="component" value="Chromosome 7"/>
</dbReference>
<dbReference type="InterPro" id="IPR001314">
    <property type="entry name" value="Peptidase_S1A"/>
</dbReference>
<evidence type="ECO:0000256" key="7">
    <source>
        <dbReference type="ARBA" id="ARBA00023180"/>
    </source>
</evidence>
<keyword evidence="1" id="KW-0645">Protease</keyword>
<accession>A0AAV7PC24</accession>
<dbReference type="SMART" id="SM00020">
    <property type="entry name" value="Tryp_SPc"/>
    <property type="match status" value="1"/>
</dbReference>
<feature type="domain" description="Peptidase S1" evidence="8">
    <location>
        <begin position="1"/>
        <end position="189"/>
    </location>
</feature>
<dbReference type="PRINTS" id="PR00722">
    <property type="entry name" value="CHYMOTRYPSIN"/>
</dbReference>
<dbReference type="FunFam" id="2.40.10.10:FF:000016">
    <property type="entry name" value="Tryptase beta-2"/>
    <property type="match status" value="1"/>
</dbReference>
<keyword evidence="4" id="KW-0720">Serine protease</keyword>
<dbReference type="GO" id="GO:0004252">
    <property type="term" value="F:serine-type endopeptidase activity"/>
    <property type="evidence" value="ECO:0007669"/>
    <property type="project" value="InterPro"/>
</dbReference>
<dbReference type="InterPro" id="IPR043504">
    <property type="entry name" value="Peptidase_S1_PA_chymotrypsin"/>
</dbReference>
<dbReference type="InterPro" id="IPR001254">
    <property type="entry name" value="Trypsin_dom"/>
</dbReference>
<dbReference type="Gene3D" id="2.40.10.10">
    <property type="entry name" value="Trypsin-like serine proteases"/>
    <property type="match status" value="1"/>
</dbReference>
<evidence type="ECO:0000256" key="4">
    <source>
        <dbReference type="ARBA" id="ARBA00022825"/>
    </source>
</evidence>
<evidence type="ECO:0000313" key="10">
    <source>
        <dbReference type="Proteomes" id="UP001066276"/>
    </source>
</evidence>
<keyword evidence="7" id="KW-0325">Glycoprotein</keyword>
<proteinExistence type="predicted"/>
<keyword evidence="3" id="KW-0378">Hydrolase</keyword>
<dbReference type="PANTHER" id="PTHR24253:SF144">
    <property type="entry name" value="CHYMOTRYPSIN-LIKE PROTEASE CTRL-1-RELATED"/>
    <property type="match status" value="1"/>
</dbReference>
<keyword evidence="10" id="KW-1185">Reference proteome</keyword>
<evidence type="ECO:0000256" key="6">
    <source>
        <dbReference type="ARBA" id="ARBA00023157"/>
    </source>
</evidence>